<evidence type="ECO:0000313" key="3">
    <source>
        <dbReference type="Proteomes" id="UP000678499"/>
    </source>
</evidence>
<accession>A0A7R9C1T4</accession>
<sequence>DKVRPPVDCDICRNVTEVSKVQNLDPEKFFSNFIETGRPVIVIDAMDDWLAAEEFSYEFFRDFYNGGEADSNDFLDKFEDSGCQFFPYKTEFQSLREVFSMDDERARMAPGYKPWYVGWGSCDSEANEILRRYYQRPYFLPKTSESTKMDWIFMGTPGFGAHMHIDHVTNPSWQAQIKGSKIWYLQPPPECYFSCSDIEVLVTSGEVIVLDTNRWYHATAVSSADISITIGSEFD</sequence>
<feature type="domain" description="Cupin-like" evidence="1">
    <location>
        <begin position="26"/>
        <end position="190"/>
    </location>
</feature>
<dbReference type="Proteomes" id="UP000678499">
    <property type="component" value="Unassembled WGS sequence"/>
</dbReference>
<protein>
    <recommendedName>
        <fullName evidence="1">Cupin-like domain-containing protein</fullName>
    </recommendedName>
</protein>
<feature type="non-terminal residue" evidence="2">
    <location>
        <position position="1"/>
    </location>
</feature>
<reference evidence="2" key="1">
    <citation type="submission" date="2020-11" db="EMBL/GenBank/DDBJ databases">
        <authorList>
            <person name="Tran Van P."/>
        </authorList>
    </citation>
    <scope>NUCLEOTIDE SEQUENCE</scope>
</reference>
<keyword evidence="3" id="KW-1185">Reference proteome</keyword>
<evidence type="ECO:0000313" key="2">
    <source>
        <dbReference type="EMBL" id="CAD7284367.1"/>
    </source>
</evidence>
<proteinExistence type="predicted"/>
<dbReference type="OrthoDB" id="10063099at2759"/>
<dbReference type="AlphaFoldDB" id="A0A7R9C1T4"/>
<dbReference type="PANTHER" id="PTHR12480">
    <property type="entry name" value="ARGININE DEMETHYLASE AND LYSYL-HYDROXYLASE JMJD"/>
    <property type="match status" value="1"/>
</dbReference>
<dbReference type="EMBL" id="CAJPEX010007930">
    <property type="protein sequence ID" value="CAG0924519.1"/>
    <property type="molecule type" value="Genomic_DNA"/>
</dbReference>
<dbReference type="PANTHER" id="PTHR12480:SF19">
    <property type="entry name" value="CUPIN-LIKE DOMAIN-CONTAINING PROTEIN"/>
    <property type="match status" value="1"/>
</dbReference>
<dbReference type="SUPFAM" id="SSF51197">
    <property type="entry name" value="Clavaminate synthase-like"/>
    <property type="match status" value="1"/>
</dbReference>
<dbReference type="Gene3D" id="2.60.120.650">
    <property type="entry name" value="Cupin"/>
    <property type="match status" value="1"/>
</dbReference>
<name>A0A7R9C1T4_9CRUS</name>
<dbReference type="EMBL" id="OA889967">
    <property type="protein sequence ID" value="CAD7284367.1"/>
    <property type="molecule type" value="Genomic_DNA"/>
</dbReference>
<evidence type="ECO:0000259" key="1">
    <source>
        <dbReference type="Pfam" id="PF13621"/>
    </source>
</evidence>
<organism evidence="2">
    <name type="scientific">Notodromas monacha</name>
    <dbReference type="NCBI Taxonomy" id="399045"/>
    <lineage>
        <taxon>Eukaryota</taxon>
        <taxon>Metazoa</taxon>
        <taxon>Ecdysozoa</taxon>
        <taxon>Arthropoda</taxon>
        <taxon>Crustacea</taxon>
        <taxon>Oligostraca</taxon>
        <taxon>Ostracoda</taxon>
        <taxon>Podocopa</taxon>
        <taxon>Podocopida</taxon>
        <taxon>Cypridocopina</taxon>
        <taxon>Cypridoidea</taxon>
        <taxon>Cyprididae</taxon>
        <taxon>Notodromas</taxon>
    </lineage>
</organism>
<dbReference type="GO" id="GO:0016706">
    <property type="term" value="F:2-oxoglutarate-dependent dioxygenase activity"/>
    <property type="evidence" value="ECO:0007669"/>
    <property type="project" value="TreeGrafter"/>
</dbReference>
<dbReference type="InterPro" id="IPR050910">
    <property type="entry name" value="JMJD6_ArgDemeth/LysHydrox"/>
</dbReference>
<gene>
    <name evidence="2" type="ORF">NMOB1V02_LOCUS11974</name>
</gene>
<dbReference type="Pfam" id="PF13621">
    <property type="entry name" value="Cupin_8"/>
    <property type="match status" value="1"/>
</dbReference>
<dbReference type="InterPro" id="IPR041667">
    <property type="entry name" value="Cupin_8"/>
</dbReference>